<comment type="similarity">
    <text evidence="2 5">Belongs to the bacterial histone-like protein family.</text>
</comment>
<dbReference type="GO" id="GO:0030527">
    <property type="term" value="F:structural constituent of chromatin"/>
    <property type="evidence" value="ECO:0007669"/>
    <property type="project" value="InterPro"/>
</dbReference>
<dbReference type="Proteomes" id="UP000033358">
    <property type="component" value="Unassembled WGS sequence"/>
</dbReference>
<dbReference type="GO" id="GO:0003677">
    <property type="term" value="F:DNA binding"/>
    <property type="evidence" value="ECO:0007669"/>
    <property type="project" value="UniProtKB-KW"/>
</dbReference>
<comment type="function">
    <text evidence="1">Histone-like DNA-binding protein which is capable of wrapping DNA to stabilize it, and thus to prevent its denaturation under extreme environmental conditions.</text>
</comment>
<dbReference type="PANTHER" id="PTHR33175:SF3">
    <property type="entry name" value="DNA-BINDING PROTEIN HU-BETA"/>
    <property type="match status" value="1"/>
</dbReference>
<reference evidence="6 7" key="1">
    <citation type="submission" date="2015-02" db="EMBL/GenBank/DDBJ databases">
        <title>Single cell genomics of a rare environmental alphaproteobacterium provides unique insights into Rickettsiaceae evolution.</title>
        <authorList>
            <person name="Martijn J."/>
            <person name="Schulz F."/>
            <person name="Zaremba-Niedzwiedzka K."/>
            <person name="Viklund J."/>
            <person name="Stepanauskas R."/>
            <person name="Andersson S.G.E."/>
            <person name="Horn M."/>
            <person name="Guy L."/>
            <person name="Ettema T.J.G."/>
        </authorList>
    </citation>
    <scope>NUCLEOTIDE SEQUENCE [LARGE SCALE GENOMIC DNA]</scope>
    <source>
        <strain evidence="6 7">SCGC AAA041-L04</strain>
    </source>
</reference>
<dbReference type="PRINTS" id="PR01727">
    <property type="entry name" value="DNABINDINGHU"/>
</dbReference>
<dbReference type="InterPro" id="IPR010992">
    <property type="entry name" value="IHF-like_DNA-bd_dom_sf"/>
</dbReference>
<accession>A0A0F5MN40</accession>
<evidence type="ECO:0000256" key="3">
    <source>
        <dbReference type="ARBA" id="ARBA00023067"/>
    </source>
</evidence>
<dbReference type="GO" id="GO:0006270">
    <property type="term" value="P:DNA replication initiation"/>
    <property type="evidence" value="ECO:0007669"/>
    <property type="project" value="UniProtKB-ARBA"/>
</dbReference>
<comment type="caution">
    <text evidence="6">The sequence shown here is derived from an EMBL/GenBank/DDBJ whole genome shotgun (WGS) entry which is preliminary data.</text>
</comment>
<dbReference type="EMBL" id="JYHA01000116">
    <property type="protein sequence ID" value="KKB96218.1"/>
    <property type="molecule type" value="Genomic_DNA"/>
</dbReference>
<dbReference type="GO" id="GO:0030261">
    <property type="term" value="P:chromosome condensation"/>
    <property type="evidence" value="ECO:0007669"/>
    <property type="project" value="UniProtKB-KW"/>
</dbReference>
<dbReference type="CDD" id="cd13831">
    <property type="entry name" value="HU"/>
    <property type="match status" value="1"/>
</dbReference>
<evidence type="ECO:0000313" key="6">
    <source>
        <dbReference type="EMBL" id="KKB96218.1"/>
    </source>
</evidence>
<evidence type="ECO:0000313" key="7">
    <source>
        <dbReference type="Proteomes" id="UP000033358"/>
    </source>
</evidence>
<evidence type="ECO:0000256" key="1">
    <source>
        <dbReference type="ARBA" id="ARBA00003819"/>
    </source>
</evidence>
<sequence>MNKEELIDAIAAETEFSKTDSRKYLDAFLKIVPEALAKGETIQLVGFASFSVAERAERKGRNPQTGKEITIKASKVVKFSAGKALKEAVNHTKASTKAKLKKK</sequence>
<dbReference type="AlphaFoldDB" id="A0A0F5MN40"/>
<dbReference type="GO" id="GO:0006351">
    <property type="term" value="P:DNA-templated transcription"/>
    <property type="evidence" value="ECO:0007669"/>
    <property type="project" value="UniProtKB-ARBA"/>
</dbReference>
<evidence type="ECO:0000256" key="5">
    <source>
        <dbReference type="RuleBase" id="RU003939"/>
    </source>
</evidence>
<dbReference type="InterPro" id="IPR000119">
    <property type="entry name" value="Hist_DNA-bd"/>
</dbReference>
<dbReference type="GO" id="GO:1990178">
    <property type="term" value="C:HU-DNA complex"/>
    <property type="evidence" value="ECO:0007669"/>
    <property type="project" value="UniProtKB-ARBA"/>
</dbReference>
<dbReference type="SUPFAM" id="SSF47729">
    <property type="entry name" value="IHF-like DNA-binding proteins"/>
    <property type="match status" value="1"/>
</dbReference>
<dbReference type="FunFam" id="4.10.520.10:FF:000001">
    <property type="entry name" value="DNA-binding protein HU"/>
    <property type="match status" value="1"/>
</dbReference>
<keyword evidence="7" id="KW-1185">Reference proteome</keyword>
<gene>
    <name evidence="6" type="primary">hupB</name>
    <name evidence="6" type="ORF">SZ25_00700</name>
</gene>
<keyword evidence="4 6" id="KW-0238">DNA-binding</keyword>
<dbReference type="Gene3D" id="4.10.520.10">
    <property type="entry name" value="IHF-like DNA-binding proteins"/>
    <property type="match status" value="1"/>
</dbReference>
<dbReference type="GO" id="GO:0042802">
    <property type="term" value="F:identical protein binding"/>
    <property type="evidence" value="ECO:0007669"/>
    <property type="project" value="UniProtKB-ARBA"/>
</dbReference>
<protein>
    <submittedName>
        <fullName evidence="6">DNA-binding protein HU-beta</fullName>
    </submittedName>
</protein>
<keyword evidence="3" id="KW-0226">DNA condensation</keyword>
<dbReference type="Pfam" id="PF00216">
    <property type="entry name" value="Bac_DNA_binding"/>
    <property type="match status" value="1"/>
</dbReference>
<organism evidence="6 7">
    <name type="scientific">Candidatus Arcanibacter lacustris</name>
    <dbReference type="NCBI Taxonomy" id="1607817"/>
    <lineage>
        <taxon>Bacteria</taxon>
        <taxon>Pseudomonadati</taxon>
        <taxon>Pseudomonadota</taxon>
        <taxon>Alphaproteobacteria</taxon>
        <taxon>Rickettsiales</taxon>
        <taxon>Candidatus Arcanibacter</taxon>
    </lineage>
</organism>
<dbReference type="SMART" id="SM00411">
    <property type="entry name" value="BHL"/>
    <property type="match status" value="1"/>
</dbReference>
<dbReference type="PANTHER" id="PTHR33175">
    <property type="entry name" value="DNA-BINDING PROTEIN HU"/>
    <property type="match status" value="1"/>
</dbReference>
<proteinExistence type="inferred from homology"/>
<evidence type="ECO:0000256" key="4">
    <source>
        <dbReference type="ARBA" id="ARBA00023125"/>
    </source>
</evidence>
<dbReference type="GO" id="GO:0005829">
    <property type="term" value="C:cytosol"/>
    <property type="evidence" value="ECO:0007669"/>
    <property type="project" value="TreeGrafter"/>
</dbReference>
<name>A0A0F5MN40_9RICK</name>
<evidence type="ECO:0000256" key="2">
    <source>
        <dbReference type="ARBA" id="ARBA00010529"/>
    </source>
</evidence>
<dbReference type="GO" id="GO:1990103">
    <property type="term" value="C:DnaA-HU complex"/>
    <property type="evidence" value="ECO:0007669"/>
    <property type="project" value="UniProtKB-ARBA"/>
</dbReference>
<dbReference type="PROSITE" id="PS00045">
    <property type="entry name" value="HISTONE_LIKE"/>
    <property type="match status" value="1"/>
</dbReference>
<dbReference type="InterPro" id="IPR020816">
    <property type="entry name" value="Histone-like_DNA-bd_CS"/>
</dbReference>